<protein>
    <submittedName>
        <fullName evidence="3">Uncharacterized protein</fullName>
    </submittedName>
</protein>
<proteinExistence type="predicted"/>
<keyword evidence="2" id="KW-0732">Signal</keyword>
<organism evidence="3 4">
    <name type="scientific">Qipengyuania flava</name>
    <dbReference type="NCBI Taxonomy" id="192812"/>
    <lineage>
        <taxon>Bacteria</taxon>
        <taxon>Pseudomonadati</taxon>
        <taxon>Pseudomonadota</taxon>
        <taxon>Alphaproteobacteria</taxon>
        <taxon>Sphingomonadales</taxon>
        <taxon>Erythrobacteraceae</taxon>
        <taxon>Qipengyuania</taxon>
    </lineage>
</organism>
<name>A0A5P6NGL1_9SPHN</name>
<feature type="transmembrane region" description="Helical" evidence="1">
    <location>
        <begin position="619"/>
        <end position="639"/>
    </location>
</feature>
<dbReference type="AlphaFoldDB" id="A0A5P6NGL1"/>
<feature type="signal peptide" evidence="2">
    <location>
        <begin position="1"/>
        <end position="37"/>
    </location>
</feature>
<dbReference type="EMBL" id="CP032228">
    <property type="protein sequence ID" value="QFI64333.1"/>
    <property type="molecule type" value="Genomic_DNA"/>
</dbReference>
<dbReference type="UniPathway" id="UPA00694"/>
<evidence type="ECO:0000256" key="1">
    <source>
        <dbReference type="SAM" id="Phobius"/>
    </source>
</evidence>
<sequence>MRWRNECMRTGTDMKKQKFLSAIAAGVILASSGAAQAPVPSVPAPVEAEAAAVSFAPVTRVITLDELGFDNGFEIEGLSGGRTLYFPVPAGVGVDDLRLTLPYRADSSFGSRRSIAIEIGGRTQYTAALPEGLSEGVIDIPVDPALAQDGFLVTRIVYSGAITEDRCVDQRLSGAYLAFAGEGGLRARLQGPSLGRISTVASVMPAALDLSLPSQASEAQLAAALTLMLGGSDSRLGGARTDDAATQDGWRIGRIGFADASAPALSVGNEGGAPSIRIGGEDPVASARLFRSRWNSIAASSSLATARRGSADGERETLTIADLGADSSAQSIADRGQWNVAIPATAIPAGKRITGLTLDVAVAEDGGEARPVIAVLFNGVLLASAEAEEDGRTQIVVDLPEGLANTLNNLEVSVMRQAAGGDCKYVPQGYPAQLLPSSRIELGEAGSPQDFSDLPSVLNGGFTVVMPDAASLAPVAALLNPLASGEGPVGVSFDGMPANGAVVYVGADAPAGSEPKVQFTQGAIEISGENGETILDRDAIDALTTVQLLEQNGRSVLWIRPGSDFATLGSSASPPALGYGNVAFLAGDQVDFAFHDERERLIDIRYPEENTISKFLQRYRLWLIGLGWLLVTLGFVYLLRRVIASNKSKD</sequence>
<evidence type="ECO:0000313" key="4">
    <source>
        <dbReference type="Proteomes" id="UP000325385"/>
    </source>
</evidence>
<keyword evidence="1" id="KW-1133">Transmembrane helix</keyword>
<gene>
    <name evidence="3" type="ORF">D0Y83_14480</name>
</gene>
<keyword evidence="1" id="KW-0812">Transmembrane</keyword>
<evidence type="ECO:0000256" key="2">
    <source>
        <dbReference type="SAM" id="SignalP"/>
    </source>
</evidence>
<feature type="chain" id="PRO_5042494371" evidence="2">
    <location>
        <begin position="38"/>
        <end position="650"/>
    </location>
</feature>
<reference evidence="4" key="1">
    <citation type="submission" date="2018-09" db="EMBL/GenBank/DDBJ databases">
        <title>Nocardia yunnanensis sp. nov., an actinomycete isolated from a soil sample.</title>
        <authorList>
            <person name="Zhang J."/>
        </authorList>
    </citation>
    <scope>NUCLEOTIDE SEQUENCE [LARGE SCALE GENOMIC DNA]</scope>
    <source>
        <strain evidence="4">21-3</strain>
    </source>
</reference>
<accession>A0A5P6NGL1</accession>
<keyword evidence="1" id="KW-0472">Membrane</keyword>
<dbReference type="Proteomes" id="UP000325385">
    <property type="component" value="Chromosome"/>
</dbReference>
<evidence type="ECO:0000313" key="3">
    <source>
        <dbReference type="EMBL" id="QFI64333.1"/>
    </source>
</evidence>